<gene>
    <name evidence="5" type="ORF">LTR77_003910</name>
</gene>
<dbReference type="PROSITE" id="PS00463">
    <property type="entry name" value="ZN2_CY6_FUNGAL_1"/>
    <property type="match status" value="1"/>
</dbReference>
<organism evidence="5 6">
    <name type="scientific">Saxophila tyrrhenica</name>
    <dbReference type="NCBI Taxonomy" id="1690608"/>
    <lineage>
        <taxon>Eukaryota</taxon>
        <taxon>Fungi</taxon>
        <taxon>Dikarya</taxon>
        <taxon>Ascomycota</taxon>
        <taxon>Pezizomycotina</taxon>
        <taxon>Dothideomycetes</taxon>
        <taxon>Dothideomycetidae</taxon>
        <taxon>Mycosphaerellales</taxon>
        <taxon>Extremaceae</taxon>
        <taxon>Saxophila</taxon>
    </lineage>
</organism>
<dbReference type="InterPro" id="IPR007219">
    <property type="entry name" value="XnlR_reg_dom"/>
</dbReference>
<dbReference type="CDD" id="cd00067">
    <property type="entry name" value="GAL4"/>
    <property type="match status" value="1"/>
</dbReference>
<dbReference type="Proteomes" id="UP001337655">
    <property type="component" value="Unassembled WGS sequence"/>
</dbReference>
<dbReference type="GO" id="GO:0003677">
    <property type="term" value="F:DNA binding"/>
    <property type="evidence" value="ECO:0007669"/>
    <property type="project" value="InterPro"/>
</dbReference>
<keyword evidence="2" id="KW-0539">Nucleus</keyword>
<dbReference type="RefSeq" id="XP_064661116.1">
    <property type="nucleotide sequence ID" value="XM_064801165.1"/>
</dbReference>
<dbReference type="EMBL" id="JAVRRT010000005">
    <property type="protein sequence ID" value="KAK5172272.1"/>
    <property type="molecule type" value="Genomic_DNA"/>
</dbReference>
<comment type="caution">
    <text evidence="5">The sequence shown here is derived from an EMBL/GenBank/DDBJ whole genome shotgun (WGS) entry which is preliminary data.</text>
</comment>
<dbReference type="AlphaFoldDB" id="A0AAV9PJ09"/>
<dbReference type="PANTHER" id="PTHR46910">
    <property type="entry name" value="TRANSCRIPTION FACTOR PDR1"/>
    <property type="match status" value="1"/>
</dbReference>
<dbReference type="GO" id="GO:0008270">
    <property type="term" value="F:zinc ion binding"/>
    <property type="evidence" value="ECO:0007669"/>
    <property type="project" value="InterPro"/>
</dbReference>
<dbReference type="SUPFAM" id="SSF57701">
    <property type="entry name" value="Zn2/Cys6 DNA-binding domain"/>
    <property type="match status" value="1"/>
</dbReference>
<evidence type="ECO:0000259" key="4">
    <source>
        <dbReference type="PROSITE" id="PS50048"/>
    </source>
</evidence>
<protein>
    <recommendedName>
        <fullName evidence="4">Zn(2)-C6 fungal-type domain-containing protein</fullName>
    </recommendedName>
</protein>
<accession>A0AAV9PJ09</accession>
<reference evidence="5 6" key="1">
    <citation type="submission" date="2023-08" db="EMBL/GenBank/DDBJ databases">
        <title>Black Yeasts Isolated from many extreme environments.</title>
        <authorList>
            <person name="Coleine C."/>
            <person name="Stajich J.E."/>
            <person name="Selbmann L."/>
        </authorList>
    </citation>
    <scope>NUCLEOTIDE SEQUENCE [LARGE SCALE GENOMIC DNA]</scope>
    <source>
        <strain evidence="5 6">CCFEE 5935</strain>
    </source>
</reference>
<evidence type="ECO:0000313" key="6">
    <source>
        <dbReference type="Proteomes" id="UP001337655"/>
    </source>
</evidence>
<sequence>MPGPRKSCERCRLRKAKCVWPENSTTSCTRCQQDDEPCQLPPRHAHSSSRREANASVTNSSVLMSVLKESRAATVDNATGGGLASATFDQRLRRLEDGILRLADASSIPANRTDHGSGIDEATRPGRMASRGIEMPGLDPPHVEAHRIYSLKANRSKYGGSHAGSRTLSTFGLSPVPDVQPVATHPVAIDTSHLPTGKPLPRCYLPATDEGVSLLTEFLHDFNSKIPLLSPMIIVNHVKDCYSGAADKLPESWVLTYITFGIAHRMRATSMFGSSEDSAMADFYMNKCLWKLADLLLGEPTLQLVQCLLGVAILLQTSDRSQRAASFASIAMRMVQDLAYNDESSAADEDRDQCRTKRYTFWIAFFLDTDLAFAKMRPSSQRLADIRTPLPNTHDQDWWGLASSSDTGGDWSINVFSLHASLALIQAEMLEEVFSVKARQRTSSQTFSAYRAVVSKLAAWRRSNVLPSLDATELSQSTYRSDMVHLVVLEAMYFRTLFHLHASHTLGNFTTSIDVLSTEALHSLSLTGLPACVEDAQRFLALVGLIPDSVTPLTWITTRATLAALFTVLSFGVRSLATEGGLLISSADASSYMAILSALESAAEQSNDVGLARSTEHCRRVYMQGGIS</sequence>
<dbReference type="CDD" id="cd12148">
    <property type="entry name" value="fungal_TF_MHR"/>
    <property type="match status" value="1"/>
</dbReference>
<evidence type="ECO:0000256" key="1">
    <source>
        <dbReference type="ARBA" id="ARBA00022723"/>
    </source>
</evidence>
<evidence type="ECO:0000313" key="5">
    <source>
        <dbReference type="EMBL" id="KAK5172272.1"/>
    </source>
</evidence>
<dbReference type="SMART" id="SM00906">
    <property type="entry name" value="Fungal_trans"/>
    <property type="match status" value="1"/>
</dbReference>
<feature type="domain" description="Zn(2)-C6 fungal-type" evidence="4">
    <location>
        <begin position="7"/>
        <end position="40"/>
    </location>
</feature>
<dbReference type="GeneID" id="89925256"/>
<name>A0AAV9PJ09_9PEZI</name>
<evidence type="ECO:0000256" key="3">
    <source>
        <dbReference type="SAM" id="MobiDB-lite"/>
    </source>
</evidence>
<keyword evidence="6" id="KW-1185">Reference proteome</keyword>
<dbReference type="Gene3D" id="4.10.240.10">
    <property type="entry name" value="Zn(2)-C6 fungal-type DNA-binding domain"/>
    <property type="match status" value="1"/>
</dbReference>
<dbReference type="InterPro" id="IPR050987">
    <property type="entry name" value="AtrR-like"/>
</dbReference>
<feature type="region of interest" description="Disordered" evidence="3">
    <location>
        <begin position="30"/>
        <end position="57"/>
    </location>
</feature>
<dbReference type="GO" id="GO:0006351">
    <property type="term" value="P:DNA-templated transcription"/>
    <property type="evidence" value="ECO:0007669"/>
    <property type="project" value="InterPro"/>
</dbReference>
<dbReference type="InterPro" id="IPR036864">
    <property type="entry name" value="Zn2-C6_fun-type_DNA-bd_sf"/>
</dbReference>
<proteinExistence type="predicted"/>
<keyword evidence="1" id="KW-0479">Metal-binding</keyword>
<evidence type="ECO:0000256" key="2">
    <source>
        <dbReference type="ARBA" id="ARBA00023242"/>
    </source>
</evidence>
<dbReference type="PROSITE" id="PS50048">
    <property type="entry name" value="ZN2_CY6_FUNGAL_2"/>
    <property type="match status" value="1"/>
</dbReference>
<dbReference type="InterPro" id="IPR001138">
    <property type="entry name" value="Zn2Cys6_DnaBD"/>
</dbReference>
<dbReference type="GO" id="GO:0000981">
    <property type="term" value="F:DNA-binding transcription factor activity, RNA polymerase II-specific"/>
    <property type="evidence" value="ECO:0007669"/>
    <property type="project" value="InterPro"/>
</dbReference>
<dbReference type="Pfam" id="PF04082">
    <property type="entry name" value="Fungal_trans"/>
    <property type="match status" value="1"/>
</dbReference>
<dbReference type="PANTHER" id="PTHR46910:SF39">
    <property type="entry name" value="ZN(II)2CYS6 TRANSCRIPTION FACTOR (EUROFUNG)"/>
    <property type="match status" value="1"/>
</dbReference>